<dbReference type="Proteomes" id="UP000239663">
    <property type="component" value="Unassembled WGS sequence"/>
</dbReference>
<dbReference type="InterPro" id="IPR000073">
    <property type="entry name" value="AB_hydrolase_1"/>
</dbReference>
<dbReference type="OrthoDB" id="9776853at2"/>
<dbReference type="AlphaFoldDB" id="A0A2S7MX84"/>
<protein>
    <submittedName>
        <fullName evidence="2">2-succinyl-6-hydroxy-2, 4-cyclohexadiene-1-carboxylate synthase</fullName>
    </submittedName>
</protein>
<dbReference type="Pfam" id="PF12697">
    <property type="entry name" value="Abhydrolase_6"/>
    <property type="match status" value="1"/>
</dbReference>
<gene>
    <name evidence="2" type="ORF">CYL18_15110</name>
</gene>
<evidence type="ECO:0000259" key="1">
    <source>
        <dbReference type="Pfam" id="PF12697"/>
    </source>
</evidence>
<dbReference type="EMBL" id="PKOZ01000011">
    <property type="protein sequence ID" value="PQD94357.1"/>
    <property type="molecule type" value="Genomic_DNA"/>
</dbReference>
<dbReference type="SUPFAM" id="SSF53474">
    <property type="entry name" value="alpha/beta-Hydrolases"/>
    <property type="match status" value="1"/>
</dbReference>
<dbReference type="Gene3D" id="3.40.50.1820">
    <property type="entry name" value="alpha/beta hydrolase"/>
    <property type="match status" value="1"/>
</dbReference>
<organism evidence="2 3">
    <name type="scientific">Pradoshia eiseniae</name>
    <dbReference type="NCBI Taxonomy" id="2064768"/>
    <lineage>
        <taxon>Bacteria</taxon>
        <taxon>Bacillati</taxon>
        <taxon>Bacillota</taxon>
        <taxon>Bacilli</taxon>
        <taxon>Bacillales</taxon>
        <taxon>Bacillaceae</taxon>
        <taxon>Pradoshia</taxon>
    </lineage>
</organism>
<dbReference type="RefSeq" id="WP_104850358.1">
    <property type="nucleotide sequence ID" value="NZ_PKOZ01000011.1"/>
</dbReference>
<comment type="caution">
    <text evidence="2">The sequence shown here is derived from an EMBL/GenBank/DDBJ whole genome shotgun (WGS) entry which is preliminary data.</text>
</comment>
<evidence type="ECO:0000313" key="3">
    <source>
        <dbReference type="Proteomes" id="UP000239663"/>
    </source>
</evidence>
<dbReference type="PANTHER" id="PTHR43798">
    <property type="entry name" value="MONOACYLGLYCEROL LIPASE"/>
    <property type="match status" value="1"/>
</dbReference>
<dbReference type="InterPro" id="IPR029058">
    <property type="entry name" value="AB_hydrolase_fold"/>
</dbReference>
<dbReference type="InterPro" id="IPR050266">
    <property type="entry name" value="AB_hydrolase_sf"/>
</dbReference>
<accession>A0A2S7MX84</accession>
<keyword evidence="3" id="KW-1185">Reference proteome</keyword>
<sequence>MLNYKIYSQEHAEWVVLVHGAGGSSTIWYKQIRAYRKHFNVLAVDLRGHGACRIDNSPTKYTLDLVSKDILDVLDSLEIEKAHFVGISLGTMLIRHLAETNPERFYTMLLAGAVIRLTPRLHMLLGIANTFKKMIPFMWLYKMFAWILMPRKRHQSSRYLFIREAKKIKHREFLRWLSLTGGLAKYLVKINEKDTGIPSLYIMGDEDYVFLEPVKRLVKLQPSSHLVILEESGHVCNVDQAEKFNEVSLRFLNNSCGKNASFV</sequence>
<evidence type="ECO:0000313" key="2">
    <source>
        <dbReference type="EMBL" id="PQD94357.1"/>
    </source>
</evidence>
<reference evidence="2 3" key="1">
    <citation type="submission" date="2017-12" db="EMBL/GenBank/DDBJ databases">
        <title>Taxonomic description and draft genome of Pradoshia cofamensis Gen. nov., sp. nov., a thermotolerant bacillale isolated from anterior gut of earthworm Eisenia fetida.</title>
        <authorList>
            <person name="Saha T."/>
            <person name="Chakraborty R."/>
        </authorList>
    </citation>
    <scope>NUCLEOTIDE SEQUENCE [LARGE SCALE GENOMIC DNA]</scope>
    <source>
        <strain evidence="2 3">EAG3</strain>
    </source>
</reference>
<name>A0A2S7MX84_9BACI</name>
<feature type="domain" description="AB hydrolase-1" evidence="1">
    <location>
        <begin position="15"/>
        <end position="246"/>
    </location>
</feature>
<proteinExistence type="predicted"/>